<feature type="region of interest" description="Disordered" evidence="2">
    <location>
        <begin position="24"/>
        <end position="58"/>
    </location>
</feature>
<keyword evidence="1" id="KW-0238">DNA-binding</keyword>
<evidence type="ECO:0000259" key="3">
    <source>
        <dbReference type="PROSITE" id="PS50937"/>
    </source>
</evidence>
<dbReference type="GO" id="GO:0003700">
    <property type="term" value="F:DNA-binding transcription factor activity"/>
    <property type="evidence" value="ECO:0007669"/>
    <property type="project" value="InterPro"/>
</dbReference>
<evidence type="ECO:0000256" key="2">
    <source>
        <dbReference type="SAM" id="MobiDB-lite"/>
    </source>
</evidence>
<dbReference type="PANTHER" id="PTHR30204:SF3">
    <property type="entry name" value="HTH MERR-TYPE DOMAIN-CONTAINING PROTEIN"/>
    <property type="match status" value="1"/>
</dbReference>
<dbReference type="InterPro" id="IPR009061">
    <property type="entry name" value="DNA-bd_dom_put_sf"/>
</dbReference>
<evidence type="ECO:0000256" key="1">
    <source>
        <dbReference type="ARBA" id="ARBA00023125"/>
    </source>
</evidence>
<dbReference type="SMART" id="SM00422">
    <property type="entry name" value="HTH_MERR"/>
    <property type="match status" value="1"/>
</dbReference>
<proteinExistence type="predicted"/>
<dbReference type="PANTHER" id="PTHR30204">
    <property type="entry name" value="REDOX-CYCLING DRUG-SENSING TRANSCRIPTIONAL ACTIVATOR SOXR"/>
    <property type="match status" value="1"/>
</dbReference>
<keyword evidence="5" id="KW-1185">Reference proteome</keyword>
<evidence type="ECO:0000313" key="4">
    <source>
        <dbReference type="EMBL" id="NGN93161.1"/>
    </source>
</evidence>
<dbReference type="Gene3D" id="1.10.1660.10">
    <property type="match status" value="1"/>
</dbReference>
<evidence type="ECO:0000313" key="5">
    <source>
        <dbReference type="Proteomes" id="UP000483261"/>
    </source>
</evidence>
<name>A0A6M1R342_9ACTN</name>
<dbReference type="InterPro" id="IPR000551">
    <property type="entry name" value="MerR-type_HTH_dom"/>
</dbReference>
<dbReference type="GO" id="GO:0003677">
    <property type="term" value="F:DNA binding"/>
    <property type="evidence" value="ECO:0007669"/>
    <property type="project" value="UniProtKB-KW"/>
</dbReference>
<dbReference type="EMBL" id="JAALAA010000007">
    <property type="protein sequence ID" value="NGN93161.1"/>
    <property type="molecule type" value="Genomic_DNA"/>
</dbReference>
<reference evidence="4 5" key="1">
    <citation type="submission" date="2020-02" db="EMBL/GenBank/DDBJ databases">
        <title>Whole-genome analyses of novel actinobacteria.</title>
        <authorList>
            <person name="Sahin N."/>
        </authorList>
    </citation>
    <scope>NUCLEOTIDE SEQUENCE [LARGE SCALE GENOMIC DNA]</scope>
    <source>
        <strain evidence="4 5">KC13</strain>
    </source>
</reference>
<dbReference type="AlphaFoldDB" id="A0A6M1R342"/>
<dbReference type="SUPFAM" id="SSF46955">
    <property type="entry name" value="Putative DNA-binding domain"/>
    <property type="match status" value="1"/>
</dbReference>
<feature type="domain" description="HTH merR-type" evidence="3">
    <location>
        <begin position="145"/>
        <end position="208"/>
    </location>
</feature>
<sequence>MLGVCGHPSHLGHRRHLQREVRSALRHHDRPGSTIAGARAHEANPSTPGGRGDEDRCVLSPDQAYNAGREGGVVEGLEAAIEAVERSQEAGSDVDQVLLQLRRTRDLELPPREVPGSSLSDLDLVKEATPPPGDVGYRGPTACNAAGISYRQLDYWARTGLVEPSINVVKGSGTQRLYSFEDILLLALTKKLLDAGVSLQQIRIAILHLRKHPCPRWTDITLMSDGQSVYEANRDDELLDLMASGRAMFGISLASLAKELRLVLGELPAEPVQ</sequence>
<dbReference type="InterPro" id="IPR047057">
    <property type="entry name" value="MerR_fam"/>
</dbReference>
<dbReference type="Pfam" id="PF13411">
    <property type="entry name" value="MerR_1"/>
    <property type="match status" value="1"/>
</dbReference>
<accession>A0A6M1R342</accession>
<organism evidence="4 5">
    <name type="scientific">Nocardioides turkmenicus</name>
    <dbReference type="NCBI Taxonomy" id="2711220"/>
    <lineage>
        <taxon>Bacteria</taxon>
        <taxon>Bacillati</taxon>
        <taxon>Actinomycetota</taxon>
        <taxon>Actinomycetes</taxon>
        <taxon>Propionibacteriales</taxon>
        <taxon>Nocardioidaceae</taxon>
        <taxon>Nocardioides</taxon>
    </lineage>
</organism>
<dbReference type="Proteomes" id="UP000483261">
    <property type="component" value="Unassembled WGS sequence"/>
</dbReference>
<comment type="caution">
    <text evidence="4">The sequence shown here is derived from an EMBL/GenBank/DDBJ whole genome shotgun (WGS) entry which is preliminary data.</text>
</comment>
<protein>
    <submittedName>
        <fullName evidence="4">MerR family transcriptional regulator</fullName>
    </submittedName>
</protein>
<dbReference type="PROSITE" id="PS50937">
    <property type="entry name" value="HTH_MERR_2"/>
    <property type="match status" value="1"/>
</dbReference>
<gene>
    <name evidence="4" type="ORF">G5C66_10485</name>
</gene>